<comment type="caution">
    <text evidence="2">The sequence shown here is derived from an EMBL/GenBank/DDBJ whole genome shotgun (WGS) entry which is preliminary data.</text>
</comment>
<evidence type="ECO:0000313" key="3">
    <source>
        <dbReference type="Proteomes" id="UP001331561"/>
    </source>
</evidence>
<dbReference type="RefSeq" id="WP_327599560.1">
    <property type="nucleotide sequence ID" value="NZ_JAYXHS010000002.1"/>
</dbReference>
<keyword evidence="3" id="KW-1185">Reference proteome</keyword>
<reference evidence="2 3" key="1">
    <citation type="submission" date="2024-01" db="EMBL/GenBank/DDBJ databases">
        <title>Uliginosibacterium soil sp. nov.</title>
        <authorList>
            <person name="Lv Y."/>
        </authorList>
    </citation>
    <scope>NUCLEOTIDE SEQUENCE [LARGE SCALE GENOMIC DNA]</scope>
    <source>
        <strain evidence="2 3">H3</strain>
    </source>
</reference>
<accession>A0ABU6K5U6</accession>
<feature type="region of interest" description="Disordered" evidence="1">
    <location>
        <begin position="40"/>
        <end position="86"/>
    </location>
</feature>
<name>A0ABU6K5U6_9RHOO</name>
<protein>
    <recommendedName>
        <fullName evidence="4">DUF4124 domain-containing protein</fullName>
    </recommendedName>
</protein>
<gene>
    <name evidence="2" type="ORF">VVD49_12760</name>
</gene>
<proteinExistence type="predicted"/>
<dbReference type="EMBL" id="JAYXHS010000002">
    <property type="protein sequence ID" value="MEC5386600.1"/>
    <property type="molecule type" value="Genomic_DNA"/>
</dbReference>
<evidence type="ECO:0000256" key="1">
    <source>
        <dbReference type="SAM" id="MobiDB-lite"/>
    </source>
</evidence>
<dbReference type="Proteomes" id="UP001331561">
    <property type="component" value="Unassembled WGS sequence"/>
</dbReference>
<evidence type="ECO:0000313" key="2">
    <source>
        <dbReference type="EMBL" id="MEC5386600.1"/>
    </source>
</evidence>
<sequence length="133" mass="14710">MEAKIEQHGLMRKCVNAEGKVSYTDKRCATGEQAKLIASEPGSAGLHPQRSYQQQLAEASAQKPAATQEREAPSAAQVALSPPPPKRECVDLDREIVALDVNLRQPHDPQTGDYWTAQRRRATDRRYTLGCGR</sequence>
<evidence type="ECO:0008006" key="4">
    <source>
        <dbReference type="Google" id="ProtNLM"/>
    </source>
</evidence>
<organism evidence="2 3">
    <name type="scientific">Uliginosibacterium silvisoli</name>
    <dbReference type="NCBI Taxonomy" id="3114758"/>
    <lineage>
        <taxon>Bacteria</taxon>
        <taxon>Pseudomonadati</taxon>
        <taxon>Pseudomonadota</taxon>
        <taxon>Betaproteobacteria</taxon>
        <taxon>Rhodocyclales</taxon>
        <taxon>Zoogloeaceae</taxon>
        <taxon>Uliginosibacterium</taxon>
    </lineage>
</organism>